<accession>A0ABQ2EHS2</accession>
<evidence type="ECO:0000259" key="2">
    <source>
        <dbReference type="Pfam" id="PF04233"/>
    </source>
</evidence>
<dbReference type="EMBL" id="BMME01000001">
    <property type="protein sequence ID" value="GGK08649.1"/>
    <property type="molecule type" value="Genomic_DNA"/>
</dbReference>
<name>A0ABQ2EHS2_9GAMM</name>
<evidence type="ECO:0000313" key="4">
    <source>
        <dbReference type="Proteomes" id="UP000599009"/>
    </source>
</evidence>
<feature type="compositionally biased region" description="Pro residues" evidence="1">
    <location>
        <begin position="240"/>
        <end position="251"/>
    </location>
</feature>
<dbReference type="InterPro" id="IPR006528">
    <property type="entry name" value="Phage_head_morphogenesis_dom"/>
</dbReference>
<dbReference type="RefSeq" id="WP_132984701.1">
    <property type="nucleotide sequence ID" value="NZ_BMME01000001.1"/>
</dbReference>
<sequence length="436" mass="47158">MAVAYGSLPFSQQIAFFRSKRNVLTESYLDVWGAEHDRAFMVAGANRDDLLADLREAVRKTIEDGATLADFRRDFDRIVATHGWDYTGGRNWRTRVIYETNLRQSYNAGRWQQLQRLKQVRPYWRYRHNDAVEHPRPIHERWDGQVWHADDPIWHTHFPSNGWGCQCYVEALNARDLQRLGKTGPDTPPPLNMQAVTVGQRSPGGPRVVMTPEGIDPGFGYAPGRSLDAGPDGGGWSPPRGVPPVPTPPSLRGPLERTAQMALGKTERLPALAAARSTAAMLALQRAVQAIQAGYAEWSAAARAARGIGEGRYLVGALEPALVQRMATAGATPSTAAIAVSASRVPAAAAGLPELTTVLRAPRAVLLDVGARTLHYVADLPRGKRGQVAIATLQYQVGAQAVGSASTVQALQVGELAALRADVAAGRKVVVQGTLN</sequence>
<evidence type="ECO:0000256" key="1">
    <source>
        <dbReference type="SAM" id="MobiDB-lite"/>
    </source>
</evidence>
<keyword evidence="4" id="KW-1185">Reference proteome</keyword>
<evidence type="ECO:0000313" key="3">
    <source>
        <dbReference type="EMBL" id="GGK08649.1"/>
    </source>
</evidence>
<reference evidence="4" key="1">
    <citation type="journal article" date="2019" name="Int. J. Syst. Evol. Microbiol.">
        <title>The Global Catalogue of Microorganisms (GCM) 10K type strain sequencing project: providing services to taxonomists for standard genome sequencing and annotation.</title>
        <authorList>
            <consortium name="The Broad Institute Genomics Platform"/>
            <consortium name="The Broad Institute Genome Sequencing Center for Infectious Disease"/>
            <person name="Wu L."/>
            <person name="Ma J."/>
        </authorList>
    </citation>
    <scope>NUCLEOTIDE SEQUENCE [LARGE SCALE GENOMIC DNA]</scope>
    <source>
        <strain evidence="4">CGMCC 1.8985</strain>
    </source>
</reference>
<gene>
    <name evidence="3" type="ORF">GCM10011394_17540</name>
</gene>
<protein>
    <recommendedName>
        <fullName evidence="2">Phage head morphogenesis domain-containing protein</fullName>
    </recommendedName>
</protein>
<proteinExistence type="predicted"/>
<organism evidence="3 4">
    <name type="scientific">Luteimonas terricola</name>
    <dbReference type="NCBI Taxonomy" id="645597"/>
    <lineage>
        <taxon>Bacteria</taxon>
        <taxon>Pseudomonadati</taxon>
        <taxon>Pseudomonadota</taxon>
        <taxon>Gammaproteobacteria</taxon>
        <taxon>Lysobacterales</taxon>
        <taxon>Lysobacteraceae</taxon>
        <taxon>Luteimonas</taxon>
    </lineage>
</organism>
<feature type="region of interest" description="Disordered" evidence="1">
    <location>
        <begin position="231"/>
        <end position="252"/>
    </location>
</feature>
<comment type="caution">
    <text evidence="3">The sequence shown here is derived from an EMBL/GenBank/DDBJ whole genome shotgun (WGS) entry which is preliminary data.</text>
</comment>
<dbReference type="Proteomes" id="UP000599009">
    <property type="component" value="Unassembled WGS sequence"/>
</dbReference>
<dbReference type="Pfam" id="PF04233">
    <property type="entry name" value="Phage_Mu_F"/>
    <property type="match status" value="1"/>
</dbReference>
<feature type="domain" description="Phage head morphogenesis" evidence="2">
    <location>
        <begin position="53"/>
        <end position="169"/>
    </location>
</feature>